<feature type="domain" description="Lon proteolytic" evidence="3">
    <location>
        <begin position="562"/>
        <end position="757"/>
    </location>
</feature>
<dbReference type="OrthoDB" id="9758568at2"/>
<evidence type="ECO:0000313" key="4">
    <source>
        <dbReference type="EMBL" id="OQK18251.1"/>
    </source>
</evidence>
<evidence type="ECO:0000256" key="1">
    <source>
        <dbReference type="ARBA" id="ARBA00022670"/>
    </source>
</evidence>
<proteinExistence type="inferred from homology"/>
<protein>
    <recommendedName>
        <fullName evidence="2">endopeptidase La</fullName>
        <ecNumber evidence="2">3.4.21.53</ecNumber>
    </recommendedName>
</protein>
<dbReference type="GO" id="GO:0006508">
    <property type="term" value="P:proteolysis"/>
    <property type="evidence" value="ECO:0007669"/>
    <property type="project" value="UniProtKB-KW"/>
</dbReference>
<dbReference type="Gene3D" id="3.30.230.10">
    <property type="match status" value="1"/>
</dbReference>
<dbReference type="Gene3D" id="3.40.50.300">
    <property type="entry name" value="P-loop containing nucleotide triphosphate hydrolases"/>
    <property type="match status" value="1"/>
</dbReference>
<dbReference type="GO" id="GO:0004252">
    <property type="term" value="F:serine-type endopeptidase activity"/>
    <property type="evidence" value="ECO:0007669"/>
    <property type="project" value="UniProtKB-UniRule"/>
</dbReference>
<dbReference type="PROSITE" id="PS51786">
    <property type="entry name" value="LON_PROTEOLYTIC"/>
    <property type="match status" value="1"/>
</dbReference>
<evidence type="ECO:0000259" key="3">
    <source>
        <dbReference type="PROSITE" id="PS51786"/>
    </source>
</evidence>
<dbReference type="AlphaFoldDB" id="A0A1V8M9H2"/>
<keyword evidence="1 2" id="KW-0645">Protease</keyword>
<keyword evidence="2" id="KW-0378">Hydrolase</keyword>
<dbReference type="PRINTS" id="PR00830">
    <property type="entry name" value="ENDOLAPTASE"/>
</dbReference>
<dbReference type="Proteomes" id="UP000191980">
    <property type="component" value="Unassembled WGS sequence"/>
</dbReference>
<organism evidence="4 5">
    <name type="scientific">Methyloprofundus sedimenti</name>
    <dbReference type="NCBI Taxonomy" id="1420851"/>
    <lineage>
        <taxon>Bacteria</taxon>
        <taxon>Pseudomonadati</taxon>
        <taxon>Pseudomonadota</taxon>
        <taxon>Gammaproteobacteria</taxon>
        <taxon>Methylococcales</taxon>
        <taxon>Methylococcaceae</taxon>
        <taxon>Methyloprofundus</taxon>
    </lineage>
</organism>
<dbReference type="Pfam" id="PF05362">
    <property type="entry name" value="Lon_C"/>
    <property type="match status" value="1"/>
</dbReference>
<dbReference type="SUPFAM" id="SSF54211">
    <property type="entry name" value="Ribosomal protein S5 domain 2-like"/>
    <property type="match status" value="1"/>
</dbReference>
<dbReference type="GO" id="GO:0004176">
    <property type="term" value="F:ATP-dependent peptidase activity"/>
    <property type="evidence" value="ECO:0007669"/>
    <property type="project" value="UniProtKB-UniRule"/>
</dbReference>
<dbReference type="PANTHER" id="PTHR10046">
    <property type="entry name" value="ATP DEPENDENT LON PROTEASE FAMILY MEMBER"/>
    <property type="match status" value="1"/>
</dbReference>
<dbReference type="Pfam" id="PF20437">
    <property type="entry name" value="LonC_helical"/>
    <property type="match status" value="1"/>
</dbReference>
<keyword evidence="2" id="KW-0720">Serine protease</keyword>
<evidence type="ECO:0000313" key="5">
    <source>
        <dbReference type="Proteomes" id="UP000191980"/>
    </source>
</evidence>
<dbReference type="GO" id="GO:0030163">
    <property type="term" value="P:protein catabolic process"/>
    <property type="evidence" value="ECO:0007669"/>
    <property type="project" value="InterPro"/>
</dbReference>
<comment type="similarity">
    <text evidence="2">Belongs to the peptidase S16 family.</text>
</comment>
<dbReference type="EMBL" id="LPUF01000001">
    <property type="protein sequence ID" value="OQK18251.1"/>
    <property type="molecule type" value="Genomic_DNA"/>
</dbReference>
<dbReference type="InterPro" id="IPR041699">
    <property type="entry name" value="AAA_32"/>
</dbReference>
<dbReference type="SUPFAM" id="SSF52540">
    <property type="entry name" value="P-loop containing nucleoside triphosphate hydrolases"/>
    <property type="match status" value="1"/>
</dbReference>
<comment type="caution">
    <text evidence="4">The sequence shown here is derived from an EMBL/GenBank/DDBJ whole genome shotgun (WGS) entry which is preliminary data.</text>
</comment>
<dbReference type="InterPro" id="IPR014721">
    <property type="entry name" value="Ribsml_uS5_D2-typ_fold_subgr"/>
</dbReference>
<gene>
    <name evidence="4" type="ORF">AU255_10595</name>
</gene>
<dbReference type="InterPro" id="IPR046844">
    <property type="entry name" value="Lon-like_helical"/>
</dbReference>
<comment type="catalytic activity">
    <reaction evidence="2">
        <text>Hydrolysis of proteins in presence of ATP.</text>
        <dbReference type="EC" id="3.4.21.53"/>
    </reaction>
</comment>
<dbReference type="InterPro" id="IPR008269">
    <property type="entry name" value="Lon_proteolytic"/>
</dbReference>
<dbReference type="Pfam" id="PF13654">
    <property type="entry name" value="AAA_32"/>
    <property type="match status" value="1"/>
</dbReference>
<dbReference type="Gene3D" id="1.10.8.60">
    <property type="match status" value="1"/>
</dbReference>
<dbReference type="GO" id="GO:0005524">
    <property type="term" value="F:ATP binding"/>
    <property type="evidence" value="ECO:0007669"/>
    <property type="project" value="InterPro"/>
</dbReference>
<keyword evidence="5" id="KW-1185">Reference proteome</keyword>
<reference evidence="4 5" key="1">
    <citation type="submission" date="2015-12" db="EMBL/GenBank/DDBJ databases">
        <authorList>
            <person name="Shamseldin A."/>
            <person name="Moawad H."/>
            <person name="Abd El-Rahim W.M."/>
            <person name="Sadowsky M.J."/>
        </authorList>
    </citation>
    <scope>NUCLEOTIDE SEQUENCE [LARGE SCALE GENOMIC DNA]</scope>
    <source>
        <strain evidence="4 5">WF1</strain>
    </source>
</reference>
<name>A0A1V8M9H2_9GAMM</name>
<dbReference type="InterPro" id="IPR027417">
    <property type="entry name" value="P-loop_NTPase"/>
</dbReference>
<dbReference type="RefSeq" id="WP_080522856.1">
    <property type="nucleotide sequence ID" value="NZ_LPUF01000001.1"/>
</dbReference>
<feature type="active site" evidence="2">
    <location>
        <position position="652"/>
    </location>
</feature>
<dbReference type="Pfam" id="PF20436">
    <property type="entry name" value="LonB_AAA-LID"/>
    <property type="match status" value="1"/>
</dbReference>
<evidence type="ECO:0000256" key="2">
    <source>
        <dbReference type="PROSITE-ProRule" id="PRU01122"/>
    </source>
</evidence>
<dbReference type="InterPro" id="IPR027065">
    <property type="entry name" value="Lon_Prtase"/>
</dbReference>
<dbReference type="InterPro" id="IPR020568">
    <property type="entry name" value="Ribosomal_Su5_D2-typ_SF"/>
</dbReference>
<dbReference type="InterPro" id="IPR046843">
    <property type="entry name" value="LonB_AAA-LID"/>
</dbReference>
<sequence>MKKQALDSDQLYTPCNTEHFHFENTDELDDVDVFIGQERAVDSIEFGMRVGQCGYNIFALAPSGTGKLTTIQQLVHKESSQHPAPPDWCYVNNFIEHAKPRALEFSPGKGKEFQNDMLQLVDELSVAIPAAFDGDEYRAKSEEIEEEYRQREIEEISQLREEAINARIILTETPTGYAFSPLDDKKDPITPEEFNKLDKAEQKKYQNSILELQQHLQKLLNKFPAWRKEARRKQQQLNRTTVSLAVNHTIDELKHKYSDHNMVTSYLEDVDADILLHVRDFIPHREQMSPFMESVQDANPFKRYQVNLIISNDDSQFAPVILENHPNYANLLGRIDHQAYMGTLVTDFTMIKPGALHRANGGYLILDARKLLMQPYAWECLKRSLQFGEIRIESLERSLSLVSTSSLEPEPIPLDLKVIIYGDRIIYYLLNQYDPEFQDLFKIAADFDDSVGREGTELEYACLLATLAKKEKLLPVSRHAVARIIEQSSRLSGDAEKLSTHLRSINDLLTESDYWARFHGHDVIANSDVQQAIEHKVHRLDRIREKVYENIHRGTVMIDLQNKVIGQINGLSVIQLGEFMFGQPSRITATTRLGNGKVIDIEKETELGGAIHSKGVLILSSFIAARYARKTPFSMAASLVFEQSYGYVEGDSASLAELCVILSSLAEIPLRQDLAITGSVNQLGRVQPIGGVNEKIEGFFDICKAQGLTGKQGVIIPASNIKYLMLRWDVVHAAKAGQFAIYAVETVDEALQYLSDMDAGTCNDKGDFPEHSFNGKVQQQLLTFNTIQQQIRATENTHDAGK</sequence>
<dbReference type="EC" id="3.4.21.53" evidence="2"/>
<feature type="active site" evidence="2">
    <location>
        <position position="695"/>
    </location>
</feature>
<accession>A0A1V8M9H2</accession>